<dbReference type="Proteomes" id="UP000323393">
    <property type="component" value="Unassembled WGS sequence"/>
</dbReference>
<evidence type="ECO:0000313" key="3">
    <source>
        <dbReference type="EMBL" id="TYS60231.1"/>
    </source>
</evidence>
<protein>
    <submittedName>
        <fullName evidence="3">Uncharacterized protein</fullName>
    </submittedName>
</protein>
<evidence type="ECO:0000313" key="5">
    <source>
        <dbReference type="Proteomes" id="UP000323393"/>
    </source>
</evidence>
<name>A0A1Y0CR15_9BACI</name>
<proteinExistence type="predicted"/>
<evidence type="ECO:0000256" key="1">
    <source>
        <dbReference type="SAM" id="Phobius"/>
    </source>
</evidence>
<evidence type="ECO:0000313" key="4">
    <source>
        <dbReference type="Proteomes" id="UP000195573"/>
    </source>
</evidence>
<evidence type="ECO:0000313" key="2">
    <source>
        <dbReference type="EMBL" id="ART77820.1"/>
    </source>
</evidence>
<dbReference type="Proteomes" id="UP000195573">
    <property type="component" value="Chromosome"/>
</dbReference>
<dbReference type="KEGG" id="bhk:B4U37_18080"/>
<dbReference type="EMBL" id="CP020880">
    <property type="protein sequence ID" value="ART77820.1"/>
    <property type="molecule type" value="Genomic_DNA"/>
</dbReference>
<gene>
    <name evidence="2" type="ORF">B4U37_18080</name>
    <name evidence="3" type="ORF">FZC74_08830</name>
</gene>
<keyword evidence="1" id="KW-0812">Transmembrane</keyword>
<dbReference type="RefSeq" id="WP_088019357.1">
    <property type="nucleotide sequence ID" value="NZ_JBNILP010000016.1"/>
</dbReference>
<organism evidence="3 5">
    <name type="scientific">Sutcliffiella horikoshii</name>
    <dbReference type="NCBI Taxonomy" id="79883"/>
    <lineage>
        <taxon>Bacteria</taxon>
        <taxon>Bacillati</taxon>
        <taxon>Bacillota</taxon>
        <taxon>Bacilli</taxon>
        <taxon>Bacillales</taxon>
        <taxon>Bacillaceae</taxon>
        <taxon>Sutcliffiella</taxon>
    </lineage>
</organism>
<keyword evidence="4" id="KW-1185">Reference proteome</keyword>
<accession>A0A1Y0CR15</accession>
<reference evidence="2 4" key="1">
    <citation type="submission" date="2017-04" db="EMBL/GenBank/DDBJ databases">
        <title>Complete Genome Sequence of the Bacillus horikoshii 20a strain from Cuatro Cienegas, Coahuila, Mexico.</title>
        <authorList>
            <person name="Zarza E."/>
            <person name="Alcaraz L.D."/>
            <person name="Aguilar-Salinas B."/>
            <person name="Islas A."/>
            <person name="Olmedo-Alvarez G."/>
        </authorList>
    </citation>
    <scope>NUCLEOTIDE SEQUENCE [LARGE SCALE GENOMIC DNA]</scope>
    <source>
        <strain evidence="2 4">20a</strain>
    </source>
</reference>
<dbReference type="EMBL" id="VTEU01000002">
    <property type="protein sequence ID" value="TYS60231.1"/>
    <property type="molecule type" value="Genomic_DNA"/>
</dbReference>
<feature type="transmembrane region" description="Helical" evidence="1">
    <location>
        <begin position="20"/>
        <end position="42"/>
    </location>
</feature>
<dbReference type="AlphaFoldDB" id="A0A1Y0CR15"/>
<reference evidence="3 5" key="2">
    <citation type="submission" date="2019-08" db="EMBL/GenBank/DDBJ databases">
        <title>Bacillus genomes from the desert of Cuatro Cienegas, Coahuila.</title>
        <authorList>
            <person name="Olmedo-Alvarez G."/>
        </authorList>
    </citation>
    <scope>NUCLEOTIDE SEQUENCE [LARGE SCALE GENOMIC DNA]</scope>
    <source>
        <strain evidence="3 5">CH88_3T</strain>
    </source>
</reference>
<keyword evidence="1" id="KW-1133">Transmembrane helix</keyword>
<sequence length="67" mass="8105">MFNFFMLQLFLYFPEDKTEYIPAGITFVVFFIAAIFVFRYIIKVSKRESQKAEALEEQLRREKVIKD</sequence>
<keyword evidence="1" id="KW-0472">Membrane</keyword>